<comment type="caution">
    <text evidence="2">The sequence shown here is derived from an EMBL/GenBank/DDBJ whole genome shotgun (WGS) entry which is preliminary data.</text>
</comment>
<evidence type="ECO:0000259" key="1">
    <source>
        <dbReference type="Pfam" id="PF00149"/>
    </source>
</evidence>
<dbReference type="PIRSF" id="PIRSF000887">
    <property type="entry name" value="Pesterase_MJ0037"/>
    <property type="match status" value="1"/>
</dbReference>
<dbReference type="Proteomes" id="UP000653692">
    <property type="component" value="Unassembled WGS sequence"/>
</dbReference>
<evidence type="ECO:0000313" key="2">
    <source>
        <dbReference type="EMBL" id="HIP89905.1"/>
    </source>
</evidence>
<dbReference type="Gene3D" id="3.60.21.10">
    <property type="match status" value="1"/>
</dbReference>
<evidence type="ECO:0000313" key="3">
    <source>
        <dbReference type="Proteomes" id="UP000653692"/>
    </source>
</evidence>
<name>A0A833E4V5_9EURY</name>
<dbReference type="GO" id="GO:0016787">
    <property type="term" value="F:hydrolase activity"/>
    <property type="evidence" value="ECO:0007669"/>
    <property type="project" value="InterPro"/>
</dbReference>
<protein>
    <submittedName>
        <fullName evidence="2">Metallophosphoesterase</fullName>
    </submittedName>
</protein>
<sequence length="220" mass="25411">MDAEKTFENLSIELETSKGKTLIFADPHIAFEPLRGLRMRTKFERKLAGFIKLKNPDFIIILGDIKEPLGVNPFTKKLLIEFFSELRDFEIIITRGNHDGKIEEALRHFENVKVVCHYSIDNYLFVHGHQNLPDVKFEKAFLGHIHPAITVRIGSSIRKTKCFLRIENFLILPTINPYMEGFNIKDGIKMIPFLKNSKEGNVYLPDGTYIGKFHLEPQPL</sequence>
<dbReference type="Pfam" id="PF00149">
    <property type="entry name" value="Metallophos"/>
    <property type="match status" value="1"/>
</dbReference>
<accession>A0A833E4V5</accession>
<dbReference type="PANTHER" id="PTHR39323">
    <property type="entry name" value="BLR1149 PROTEIN"/>
    <property type="match status" value="1"/>
</dbReference>
<dbReference type="PANTHER" id="PTHR39323:SF1">
    <property type="entry name" value="BLR1149 PROTEIN"/>
    <property type="match status" value="1"/>
</dbReference>
<dbReference type="AlphaFoldDB" id="A0A833E4V5"/>
<dbReference type="InterPro" id="IPR024173">
    <property type="entry name" value="Pesterase_MJ0037-like"/>
</dbReference>
<dbReference type="SUPFAM" id="SSF56300">
    <property type="entry name" value="Metallo-dependent phosphatases"/>
    <property type="match status" value="1"/>
</dbReference>
<feature type="domain" description="Calcineurin-like phosphoesterase" evidence="1">
    <location>
        <begin position="20"/>
        <end position="135"/>
    </location>
</feature>
<gene>
    <name evidence="2" type="ORF">EYH24_08435</name>
</gene>
<dbReference type="InterPro" id="IPR004843">
    <property type="entry name" value="Calcineurin-like_PHP"/>
</dbReference>
<reference evidence="2" key="1">
    <citation type="journal article" date="2020" name="ISME J.">
        <title>Gammaproteobacteria mediating utilization of methyl-, sulfur- and petroleum organic compounds in deep ocean hydrothermal plumes.</title>
        <authorList>
            <person name="Zhou Z."/>
            <person name="Liu Y."/>
            <person name="Pan J."/>
            <person name="Cron B.R."/>
            <person name="Toner B.M."/>
            <person name="Anantharaman K."/>
            <person name="Breier J.A."/>
            <person name="Dick G.J."/>
            <person name="Li M."/>
        </authorList>
    </citation>
    <scope>NUCLEOTIDE SEQUENCE</scope>
    <source>
        <strain evidence="2">SZUA-1476</strain>
    </source>
</reference>
<proteinExistence type="predicted"/>
<organism evidence="2 3">
    <name type="scientific">Thermococcus paralvinellae</name>
    <dbReference type="NCBI Taxonomy" id="582419"/>
    <lineage>
        <taxon>Archaea</taxon>
        <taxon>Methanobacteriati</taxon>
        <taxon>Methanobacteriota</taxon>
        <taxon>Thermococci</taxon>
        <taxon>Thermococcales</taxon>
        <taxon>Thermococcaceae</taxon>
        <taxon>Thermococcus</taxon>
    </lineage>
</organism>
<dbReference type="EMBL" id="DQUR01000283">
    <property type="protein sequence ID" value="HIP89905.1"/>
    <property type="molecule type" value="Genomic_DNA"/>
</dbReference>
<dbReference type="InterPro" id="IPR029052">
    <property type="entry name" value="Metallo-depent_PP-like"/>
</dbReference>